<evidence type="ECO:0000259" key="3">
    <source>
        <dbReference type="Pfam" id="PF18291"/>
    </source>
</evidence>
<name>A0A5C8GJL1_9BACT</name>
<dbReference type="Proteomes" id="UP000321612">
    <property type="component" value="Unassembled WGS sequence"/>
</dbReference>
<dbReference type="SUPFAM" id="SSF47729">
    <property type="entry name" value="IHF-like DNA-binding proteins"/>
    <property type="match status" value="1"/>
</dbReference>
<evidence type="ECO:0000313" key="5">
    <source>
        <dbReference type="Proteomes" id="UP000321612"/>
    </source>
</evidence>
<accession>A0A5C8GJL1</accession>
<organism evidence="4 5">
    <name type="scientific">Prevotella brunnea</name>
    <dbReference type="NCBI Taxonomy" id="2508867"/>
    <lineage>
        <taxon>Bacteria</taxon>
        <taxon>Pseudomonadati</taxon>
        <taxon>Bacteroidota</taxon>
        <taxon>Bacteroidia</taxon>
        <taxon>Bacteroidales</taxon>
        <taxon>Prevotellaceae</taxon>
        <taxon>Prevotella</taxon>
    </lineage>
</organism>
<feature type="compositionally biased region" description="Gly residues" evidence="2">
    <location>
        <begin position="151"/>
        <end position="176"/>
    </location>
</feature>
<protein>
    <recommendedName>
        <fullName evidence="3">HU domain-containing protein</fullName>
    </recommendedName>
</protein>
<dbReference type="AlphaFoldDB" id="A0A5C8GJL1"/>
<dbReference type="RefSeq" id="WP_147785577.1">
    <property type="nucleotide sequence ID" value="NZ_SDIK01000038.1"/>
</dbReference>
<reference evidence="5" key="1">
    <citation type="submission" date="2019-05" db="EMBL/GenBank/DDBJ databases">
        <title>Prevotella brunnea sp. nov., isolated from a wound of a patient.</title>
        <authorList>
            <person name="Buhl M."/>
        </authorList>
    </citation>
    <scope>NUCLEOTIDE SEQUENCE [LARGE SCALE GENOMIC DNA]</scope>
    <source>
        <strain evidence="5">A2672</strain>
    </source>
</reference>
<feature type="region of interest" description="Disordered" evidence="2">
    <location>
        <begin position="1"/>
        <end position="37"/>
    </location>
</feature>
<proteinExistence type="predicted"/>
<evidence type="ECO:0000256" key="1">
    <source>
        <dbReference type="ARBA" id="ARBA00023125"/>
    </source>
</evidence>
<dbReference type="OrthoDB" id="1048459at2"/>
<dbReference type="GO" id="GO:0003677">
    <property type="term" value="F:DNA binding"/>
    <property type="evidence" value="ECO:0007669"/>
    <property type="project" value="UniProtKB-KW"/>
</dbReference>
<dbReference type="EMBL" id="SDIK01000038">
    <property type="protein sequence ID" value="TXJ62177.1"/>
    <property type="molecule type" value="Genomic_DNA"/>
</dbReference>
<feature type="domain" description="HU" evidence="3">
    <location>
        <begin position="1"/>
        <end position="126"/>
    </location>
</feature>
<dbReference type="Pfam" id="PF18291">
    <property type="entry name" value="HU-HIG"/>
    <property type="match status" value="1"/>
</dbReference>
<gene>
    <name evidence="4" type="ORF">ETF27_05755</name>
</gene>
<dbReference type="Gene3D" id="4.10.520.10">
    <property type="entry name" value="IHF-like DNA-binding proteins"/>
    <property type="match status" value="1"/>
</dbReference>
<comment type="caution">
    <text evidence="4">The sequence shown here is derived from an EMBL/GenBank/DDBJ whole genome shotgun (WGS) entry which is preliminary data.</text>
</comment>
<evidence type="ECO:0000313" key="4">
    <source>
        <dbReference type="EMBL" id="TXJ62177.1"/>
    </source>
</evidence>
<evidence type="ECO:0000256" key="2">
    <source>
        <dbReference type="SAM" id="MobiDB-lite"/>
    </source>
</evidence>
<dbReference type="InterPro" id="IPR010992">
    <property type="entry name" value="IHF-like_DNA-bd_dom_sf"/>
</dbReference>
<dbReference type="InterPro" id="IPR041607">
    <property type="entry name" value="HU-HIG"/>
</dbReference>
<feature type="region of interest" description="Disordered" evidence="2">
    <location>
        <begin position="146"/>
        <end position="176"/>
    </location>
</feature>
<sequence length="176" mass="18703">MTVSYKLVKRKNPQKKGDPAKWYATPNSSRPLPPKAMTRSATANTTLAPSELEAAMELLASFIPQQLQQGHTVSVPGLGNFRLTFRSKGASEINDFDPIRMIHSPRILFTPAAELKDRALRGLRFENGGVLENKVNYASLADYNKAKGLTGKPGTGDPGTGNPGAGGSGTGGDPNP</sequence>
<keyword evidence="5" id="KW-1185">Reference proteome</keyword>
<keyword evidence="1" id="KW-0238">DNA-binding</keyword>